<dbReference type="Proteomes" id="UP000095679">
    <property type="component" value="Unassembled WGS sequence"/>
</dbReference>
<proteinExistence type="predicted"/>
<reference evidence="9 10" key="1">
    <citation type="submission" date="2015-09" db="EMBL/GenBank/DDBJ databases">
        <authorList>
            <consortium name="Pathogen Informatics"/>
        </authorList>
    </citation>
    <scope>NUCLEOTIDE SEQUENCE [LARGE SCALE GENOMIC DNA]</scope>
    <source>
        <strain evidence="3 10">2789STDY5834835</strain>
        <strain evidence="2 9">2789STDY5834966</strain>
    </source>
</reference>
<evidence type="ECO:0000313" key="3">
    <source>
        <dbReference type="EMBL" id="CUP04832.1"/>
    </source>
</evidence>
<dbReference type="EMBL" id="QRNJ01000038">
    <property type="protein sequence ID" value="RHK38129.1"/>
    <property type="molecule type" value="Genomic_DNA"/>
</dbReference>
<dbReference type="PANTHER" id="PTHR37304:SF1">
    <property type="entry name" value="MEMBRANE PROTEIN"/>
    <property type="match status" value="1"/>
</dbReference>
<dbReference type="EMBL" id="QSID01000017">
    <property type="protein sequence ID" value="RHC61384.1"/>
    <property type="molecule type" value="Genomic_DNA"/>
</dbReference>
<evidence type="ECO:0000313" key="15">
    <source>
        <dbReference type="Proteomes" id="UP000286561"/>
    </source>
</evidence>
<protein>
    <submittedName>
        <fullName evidence="4">DUF378 domain-containing protein</fullName>
    </submittedName>
    <submittedName>
        <fullName evidence="2">Domain of uncharacterized function (DUF378)</fullName>
    </submittedName>
</protein>
<dbReference type="Proteomes" id="UP000262524">
    <property type="component" value="Unassembled WGS sequence"/>
</dbReference>
<keyword evidence="1" id="KW-0472">Membrane</keyword>
<dbReference type="Proteomes" id="UP000095390">
    <property type="component" value="Unassembled WGS sequence"/>
</dbReference>
<feature type="transmembrane region" description="Helical" evidence="1">
    <location>
        <begin position="39"/>
        <end position="59"/>
    </location>
</feature>
<dbReference type="PANTHER" id="PTHR37304">
    <property type="entry name" value="MEMBRANE PROTEIN-RELATED"/>
    <property type="match status" value="1"/>
</dbReference>
<sequence length="66" mass="7541">MKWIDYTALTLAIIGAIVWGLIGVFQFNLVSFFFGENSWFSRLIYDLVGLSGLYLLTLFGRIGRDM</sequence>
<dbReference type="EMBL" id="CYYC01000020">
    <property type="protein sequence ID" value="CUN03303.1"/>
    <property type="molecule type" value="Genomic_DNA"/>
</dbReference>
<reference evidence="11 12" key="2">
    <citation type="submission" date="2018-08" db="EMBL/GenBank/DDBJ databases">
        <title>A genome reference for cultivated species of the human gut microbiota.</title>
        <authorList>
            <person name="Zou Y."/>
            <person name="Xue W."/>
            <person name="Luo G."/>
        </authorList>
    </citation>
    <scope>NUCLEOTIDE SEQUENCE [LARGE SCALE GENOMIC DNA]</scope>
    <source>
        <strain evidence="8 13">AF31-17AC</strain>
        <strain evidence="7 12">AF45-14BH</strain>
        <strain evidence="6 14">AM34-3LB</strain>
        <strain evidence="5 15">AM48-23BH</strain>
        <strain evidence="4 11">TM10-1AC</strain>
    </source>
</reference>
<evidence type="ECO:0000313" key="2">
    <source>
        <dbReference type="EMBL" id="CUN03303.1"/>
    </source>
</evidence>
<organism evidence="2 9">
    <name type="scientific">Anaerobutyricum hallii</name>
    <dbReference type="NCBI Taxonomy" id="39488"/>
    <lineage>
        <taxon>Bacteria</taxon>
        <taxon>Bacillati</taxon>
        <taxon>Bacillota</taxon>
        <taxon>Clostridia</taxon>
        <taxon>Lachnospirales</taxon>
        <taxon>Lachnospiraceae</taxon>
        <taxon>Anaerobutyricum</taxon>
    </lineage>
</organism>
<evidence type="ECO:0000313" key="10">
    <source>
        <dbReference type="Proteomes" id="UP000095679"/>
    </source>
</evidence>
<gene>
    <name evidence="7" type="ORF">DW068_10090</name>
    <name evidence="6" type="ORF">DW833_13050</name>
    <name evidence="5" type="ORF">DW972_12760</name>
    <name evidence="8" type="ORF">DWZ29_05925</name>
    <name evidence="4" type="ORF">DXD91_06065</name>
    <name evidence="3" type="ORF">ERS852450_02945</name>
    <name evidence="2" type="ORF">ERS852578_01768</name>
</gene>
<evidence type="ECO:0000313" key="11">
    <source>
        <dbReference type="Proteomes" id="UP000262524"/>
    </source>
</evidence>
<dbReference type="Proteomes" id="UP000284621">
    <property type="component" value="Unassembled WGS sequence"/>
</dbReference>
<dbReference type="RefSeq" id="WP_022170304.1">
    <property type="nucleotide sequence ID" value="NZ_BLYK01000052.1"/>
</dbReference>
<evidence type="ECO:0000313" key="13">
    <source>
        <dbReference type="Proteomes" id="UP000283700"/>
    </source>
</evidence>
<evidence type="ECO:0000313" key="7">
    <source>
        <dbReference type="EMBL" id="RHK38129.1"/>
    </source>
</evidence>
<dbReference type="EMBL" id="QSEP01000114">
    <property type="protein sequence ID" value="RGZ79085.1"/>
    <property type="molecule type" value="Genomic_DNA"/>
</dbReference>
<dbReference type="Proteomes" id="UP000283700">
    <property type="component" value="Unassembled WGS sequence"/>
</dbReference>
<dbReference type="EMBL" id="QRQO01000012">
    <property type="protein sequence ID" value="RHN14542.1"/>
    <property type="molecule type" value="Genomic_DNA"/>
</dbReference>
<dbReference type="EMBL" id="QSOE01000028">
    <property type="protein sequence ID" value="RGI89169.1"/>
    <property type="molecule type" value="Genomic_DNA"/>
</dbReference>
<accession>A0A173TKH5</accession>
<evidence type="ECO:0000313" key="4">
    <source>
        <dbReference type="EMBL" id="RGI89169.1"/>
    </source>
</evidence>
<keyword evidence="1" id="KW-1133">Transmembrane helix</keyword>
<dbReference type="Proteomes" id="UP000283497">
    <property type="component" value="Unassembled WGS sequence"/>
</dbReference>
<dbReference type="AlphaFoldDB" id="A0A173TKH5"/>
<keyword evidence="14" id="KW-1185">Reference proteome</keyword>
<dbReference type="OrthoDB" id="9812136at2"/>
<evidence type="ECO:0000313" key="8">
    <source>
        <dbReference type="EMBL" id="RHN14542.1"/>
    </source>
</evidence>
<dbReference type="InterPro" id="IPR007211">
    <property type="entry name" value="DUF378"/>
</dbReference>
<name>A0A173TKH5_9FIRM</name>
<keyword evidence="1" id="KW-0812">Transmembrane</keyword>
<evidence type="ECO:0000313" key="6">
    <source>
        <dbReference type="EMBL" id="RHC61384.1"/>
    </source>
</evidence>
<feature type="transmembrane region" description="Helical" evidence="1">
    <location>
        <begin position="7"/>
        <end position="27"/>
    </location>
</feature>
<evidence type="ECO:0000313" key="12">
    <source>
        <dbReference type="Proteomes" id="UP000283497"/>
    </source>
</evidence>
<dbReference type="Pfam" id="PF04070">
    <property type="entry name" value="DUF378"/>
    <property type="match status" value="1"/>
</dbReference>
<evidence type="ECO:0000256" key="1">
    <source>
        <dbReference type="SAM" id="Phobius"/>
    </source>
</evidence>
<evidence type="ECO:0000313" key="5">
    <source>
        <dbReference type="EMBL" id="RGZ79085.1"/>
    </source>
</evidence>
<dbReference type="EMBL" id="CYZL01000038">
    <property type="protein sequence ID" value="CUP04832.1"/>
    <property type="molecule type" value="Genomic_DNA"/>
</dbReference>
<evidence type="ECO:0000313" key="14">
    <source>
        <dbReference type="Proteomes" id="UP000284621"/>
    </source>
</evidence>
<dbReference type="Proteomes" id="UP000286561">
    <property type="component" value="Unassembled WGS sequence"/>
</dbReference>
<evidence type="ECO:0000313" key="9">
    <source>
        <dbReference type="Proteomes" id="UP000095390"/>
    </source>
</evidence>